<comment type="caution">
    <text evidence="1">The sequence shown here is derived from an EMBL/GenBank/DDBJ whole genome shotgun (WGS) entry which is preliminary data.</text>
</comment>
<organism evidence="1 2">
    <name type="scientific">Faecalicatena fissicatena</name>
    <dbReference type="NCBI Taxonomy" id="290055"/>
    <lineage>
        <taxon>Bacteria</taxon>
        <taxon>Bacillati</taxon>
        <taxon>Bacillota</taxon>
        <taxon>Clostridia</taxon>
        <taxon>Lachnospirales</taxon>
        <taxon>Lachnospiraceae</taxon>
        <taxon>Faecalicatena</taxon>
    </lineage>
</organism>
<dbReference type="EC" id="2.1.1.-" evidence="1"/>
<proteinExistence type="predicted"/>
<reference evidence="1 2" key="1">
    <citation type="journal article" date="2021" name="Sci. Rep.">
        <title>The distribution of antibiotic resistance genes in chicken gut microbiota commensals.</title>
        <authorList>
            <person name="Juricova H."/>
            <person name="Matiasovicova J."/>
            <person name="Kubasova T."/>
            <person name="Cejkova D."/>
            <person name="Rychlik I."/>
        </authorList>
    </citation>
    <scope>NUCLEOTIDE SEQUENCE [LARGE SCALE GENOMIC DNA]</scope>
    <source>
        <strain evidence="1 2">An773</strain>
    </source>
</reference>
<dbReference type="GO" id="GO:0008168">
    <property type="term" value="F:methyltransferase activity"/>
    <property type="evidence" value="ECO:0007669"/>
    <property type="project" value="UniProtKB-KW"/>
</dbReference>
<dbReference type="Proteomes" id="UP000716906">
    <property type="component" value="Unassembled WGS sequence"/>
</dbReference>
<dbReference type="GO" id="GO:0032259">
    <property type="term" value="P:methylation"/>
    <property type="evidence" value="ECO:0007669"/>
    <property type="project" value="UniProtKB-KW"/>
</dbReference>
<evidence type="ECO:0000313" key="2">
    <source>
        <dbReference type="Proteomes" id="UP000716906"/>
    </source>
</evidence>
<dbReference type="RefSeq" id="WP_205155771.1">
    <property type="nucleotide sequence ID" value="NZ_JACLYY010000003.1"/>
</dbReference>
<keyword evidence="1" id="KW-0808">Transferase</keyword>
<accession>A0ABS2E752</accession>
<keyword evidence="1" id="KW-0489">Methyltransferase</keyword>
<protein>
    <submittedName>
        <fullName evidence="1">Flagellin lysine-N-methylase</fullName>
        <ecNumber evidence="1">2.1.1.-</ecNumber>
    </submittedName>
</protein>
<dbReference type="NCBIfam" id="NF038110">
    <property type="entry name" value="Lys_methyl_FliB"/>
    <property type="match status" value="1"/>
</dbReference>
<gene>
    <name evidence="1" type="primary">fliB</name>
    <name evidence="1" type="ORF">H7U36_05015</name>
</gene>
<keyword evidence="1" id="KW-0969">Cilium</keyword>
<keyword evidence="2" id="KW-1185">Reference proteome</keyword>
<dbReference type="EMBL" id="JACLYY010000003">
    <property type="protein sequence ID" value="MBM6737468.1"/>
    <property type="molecule type" value="Genomic_DNA"/>
</dbReference>
<keyword evidence="1" id="KW-0282">Flagellum</keyword>
<keyword evidence="1" id="KW-0966">Cell projection</keyword>
<sequence length="378" mass="44586">MRYIRPDYYDTFRCLADRCPSSCCEGWQIVIDEASLEKYRGYQGDFGRRMARSVSWEDGTFRQYEGRCAMLNREGLCDLYIEKGEEALCETCTRYPRHVEEFENVREYSLSLSCPEAARIMLEEDRELSFVTEDTPEEETFEEGFDFLLYTNLVDAREALYALLQRRDLPFEEKERACLAFAGGVQLLLEEGDYPGMEEWIQTGGKQEPGLPEEERWVNPARLSCYDRLLEELRVLEGLERLEPAWEALLREEEAFLRQAGEEKYEKIRASFRESLESSGPGREAWDRRLEKLALFFVYTYFCGAVYDDAVHAKVCLAFFSTRWIQELVMMEWYVQGTTADIEALIRMSRRYAREIEHSDENLNALDDYFWDRTHEKS</sequence>
<evidence type="ECO:0000313" key="1">
    <source>
        <dbReference type="EMBL" id="MBM6737468.1"/>
    </source>
</evidence>
<name>A0ABS2E752_9FIRM</name>